<dbReference type="EMBL" id="ODAM01000113">
    <property type="protein sequence ID" value="SOQ13135.1"/>
    <property type="molecule type" value="Genomic_DNA"/>
</dbReference>
<gene>
    <name evidence="1" type="ORF">NCPPB2254_04264</name>
</gene>
<evidence type="ECO:0000313" key="1">
    <source>
        <dbReference type="EMBL" id="SOQ13135.1"/>
    </source>
</evidence>
<dbReference type="Proteomes" id="UP000237580">
    <property type="component" value="Unassembled WGS sequence"/>
</dbReference>
<organism evidence="1 2">
    <name type="scientific">Pseudomonas syringae pv. persicae</name>
    <dbReference type="NCBI Taxonomy" id="237306"/>
    <lineage>
        <taxon>Bacteria</taxon>
        <taxon>Pseudomonadati</taxon>
        <taxon>Pseudomonadota</taxon>
        <taxon>Gammaproteobacteria</taxon>
        <taxon>Pseudomonadales</taxon>
        <taxon>Pseudomonadaceae</taxon>
        <taxon>Pseudomonas</taxon>
    </lineage>
</organism>
<dbReference type="AlphaFoldDB" id="A0AB38EKT9"/>
<protein>
    <submittedName>
        <fullName evidence="1">Uncharacterized protein</fullName>
    </submittedName>
</protein>
<evidence type="ECO:0000313" key="2">
    <source>
        <dbReference type="Proteomes" id="UP000237580"/>
    </source>
</evidence>
<comment type="caution">
    <text evidence="1">The sequence shown here is derived from an EMBL/GenBank/DDBJ whole genome shotgun (WGS) entry which is preliminary data.</text>
</comment>
<proteinExistence type="predicted"/>
<name>A0AB38EKT9_9PSED</name>
<accession>A0AB38EKT9</accession>
<reference evidence="1 2" key="1">
    <citation type="submission" date="2017-11" db="EMBL/GenBank/DDBJ databases">
        <authorList>
            <person name="Blom J."/>
        </authorList>
    </citation>
    <scope>NUCLEOTIDE SEQUENCE [LARGE SCALE GENOMIC DNA]</scope>
    <source>
        <strain evidence="1">NCPPB 2254</strain>
    </source>
</reference>
<sequence>MTCVHCIFAAVIVVMRSITRFEYGLRKTWKSQIR</sequence>